<feature type="domain" description="Large ribosomal subunit protein bL25 L25" evidence="4">
    <location>
        <begin position="19"/>
        <end position="103"/>
    </location>
</feature>
<dbReference type="EMBL" id="CAEZTU010000019">
    <property type="protein sequence ID" value="CAB4576628.1"/>
    <property type="molecule type" value="Genomic_DNA"/>
</dbReference>
<proteinExistence type="predicted"/>
<dbReference type="Gene3D" id="2.40.240.10">
    <property type="entry name" value="Ribosomal Protein L25, Chain P"/>
    <property type="match status" value="1"/>
</dbReference>
<reference evidence="5" key="1">
    <citation type="submission" date="2020-05" db="EMBL/GenBank/DDBJ databases">
        <authorList>
            <person name="Chiriac C."/>
            <person name="Salcher M."/>
            <person name="Ghai R."/>
            <person name="Kavagutti S V."/>
        </authorList>
    </citation>
    <scope>NUCLEOTIDE SEQUENCE</scope>
</reference>
<dbReference type="InterPro" id="IPR020056">
    <property type="entry name" value="Rbsml_bL25/Gln-tRNA_synth_N"/>
</dbReference>
<dbReference type="SUPFAM" id="SSF50715">
    <property type="entry name" value="Ribosomal protein L25-like"/>
    <property type="match status" value="1"/>
</dbReference>
<dbReference type="AlphaFoldDB" id="A0A6J6EV08"/>
<evidence type="ECO:0000313" key="5">
    <source>
        <dbReference type="EMBL" id="CAB4576628.1"/>
    </source>
</evidence>
<dbReference type="GO" id="GO:0003735">
    <property type="term" value="F:structural constituent of ribosome"/>
    <property type="evidence" value="ECO:0007669"/>
    <property type="project" value="InterPro"/>
</dbReference>
<name>A0A6J6EV08_9ZZZZ</name>
<evidence type="ECO:0000256" key="1">
    <source>
        <dbReference type="ARBA" id="ARBA00022980"/>
    </source>
</evidence>
<protein>
    <submittedName>
        <fullName evidence="5">Unannotated protein</fullName>
    </submittedName>
</protein>
<dbReference type="InterPro" id="IPR029751">
    <property type="entry name" value="Ribosomal_L25_dom"/>
</dbReference>
<organism evidence="5">
    <name type="scientific">freshwater metagenome</name>
    <dbReference type="NCBI Taxonomy" id="449393"/>
    <lineage>
        <taxon>unclassified sequences</taxon>
        <taxon>metagenomes</taxon>
        <taxon>ecological metagenomes</taxon>
    </lineage>
</organism>
<evidence type="ECO:0000256" key="3">
    <source>
        <dbReference type="SAM" id="MobiDB-lite"/>
    </source>
</evidence>
<accession>A0A6J6EV08</accession>
<dbReference type="GO" id="GO:1990904">
    <property type="term" value="C:ribonucleoprotein complex"/>
    <property type="evidence" value="ECO:0007669"/>
    <property type="project" value="UniProtKB-KW"/>
</dbReference>
<evidence type="ECO:0000256" key="2">
    <source>
        <dbReference type="ARBA" id="ARBA00023274"/>
    </source>
</evidence>
<dbReference type="Pfam" id="PF01386">
    <property type="entry name" value="Ribosomal_L25p"/>
    <property type="match status" value="1"/>
</dbReference>
<keyword evidence="2" id="KW-0687">Ribonucleoprotein</keyword>
<dbReference type="GO" id="GO:0005840">
    <property type="term" value="C:ribosome"/>
    <property type="evidence" value="ECO:0007669"/>
    <property type="project" value="UniProtKB-KW"/>
</dbReference>
<sequence>MIDGKVRLIMAKKETVFSLSAQIRDNFGKGASRRDRQNDRIPAVVYGKDQAPLHVSLDHHTASLALRVPYVTINLELDGKKFVVAPREIQKDPIKPIYKHVDLVVLNDKEQKERLELADRADEIAAAALKVRLEIAAKSKMDLGEAAAPVAVAGDGTAAPVAEGGEAAAAAPAADAKDAAPAAKDKK</sequence>
<gene>
    <name evidence="5" type="ORF">UFOPK1740_00608</name>
</gene>
<dbReference type="CDD" id="cd00495">
    <property type="entry name" value="Ribosomal_L25_TL5_CTC"/>
    <property type="match status" value="1"/>
</dbReference>
<keyword evidence="1" id="KW-0689">Ribosomal protein</keyword>
<feature type="region of interest" description="Disordered" evidence="3">
    <location>
        <begin position="163"/>
        <end position="187"/>
    </location>
</feature>
<dbReference type="GO" id="GO:0006412">
    <property type="term" value="P:translation"/>
    <property type="evidence" value="ECO:0007669"/>
    <property type="project" value="InterPro"/>
</dbReference>
<dbReference type="InterPro" id="IPR011035">
    <property type="entry name" value="Ribosomal_bL25/Gln-tRNA_synth"/>
</dbReference>
<evidence type="ECO:0000259" key="4">
    <source>
        <dbReference type="Pfam" id="PF01386"/>
    </source>
</evidence>